<proteinExistence type="predicted"/>
<keyword evidence="1" id="KW-0808">Transferase</keyword>
<reference evidence="1 2" key="1">
    <citation type="journal article" date="2004" name="Science">
        <title>A predator unmasked: life cycle of Bdellovibrio bacteriovorus from a genomic perspective.</title>
        <authorList>
            <person name="Rendulic S."/>
            <person name="Jagtap P."/>
            <person name="Rosinus A."/>
            <person name="Eppinger M."/>
            <person name="Baar C."/>
            <person name="Lanz C."/>
            <person name="Keller H."/>
            <person name="Lambert C."/>
            <person name="Evans K.J."/>
            <person name="Goesmann A."/>
            <person name="Meyer F."/>
            <person name="Sockett R.E."/>
            <person name="Schuster S.C."/>
        </authorList>
    </citation>
    <scope>NUCLEOTIDE SEQUENCE [LARGE SCALE GENOMIC DNA]</scope>
    <source>
        <strain evidence="2">ATCC 15356 / DSM 50701 / NCIMB 9529 / HD100</strain>
    </source>
</reference>
<dbReference type="GO" id="GO:0003887">
    <property type="term" value="F:DNA-directed DNA polymerase activity"/>
    <property type="evidence" value="ECO:0007669"/>
    <property type="project" value="UniProtKB-EC"/>
</dbReference>
<dbReference type="HOGENOM" id="CLU_1458580_0_0_7"/>
<dbReference type="Proteomes" id="UP000008080">
    <property type="component" value="Chromosome"/>
</dbReference>
<sequence length="185" mass="21001">MEKCHLTYSYIFTPRVPHLLTEWGLDLVRAPDEDGALIYDLWLSSAHGPFCARFIEIIDERSLSAERPDNEFPLRPGFAQSRPSLPPGLSPRFALEGFLMEDPAFPNKASLSSTLPAPVFFENRETPLLRQLGYKKLSPYWALLVRSSGPAELPKLSEPAIPATWRDHPVQWLQLETSCWDILIV</sequence>
<gene>
    <name evidence="1" type="ordered locus">Bd0914</name>
</gene>
<dbReference type="AlphaFoldDB" id="Q6MPE1"/>
<dbReference type="KEGG" id="bba:Bd0914"/>
<protein>
    <submittedName>
        <fullName evidence="1">Putative DNA polymerase epsilon subunit</fullName>
        <ecNumber evidence="1">2.7.7.7</ecNumber>
    </submittedName>
</protein>
<keyword evidence="2" id="KW-1185">Reference proteome</keyword>
<dbReference type="STRING" id="264462.Bd0914"/>
<dbReference type="EMBL" id="BX842648">
    <property type="protein sequence ID" value="CAE78857.1"/>
    <property type="molecule type" value="Genomic_DNA"/>
</dbReference>
<organism evidence="1 2">
    <name type="scientific">Bdellovibrio bacteriovorus (strain ATCC 15356 / DSM 50701 / NCIMB 9529 / HD100)</name>
    <dbReference type="NCBI Taxonomy" id="264462"/>
    <lineage>
        <taxon>Bacteria</taxon>
        <taxon>Pseudomonadati</taxon>
        <taxon>Bdellovibrionota</taxon>
        <taxon>Bdellovibrionia</taxon>
        <taxon>Bdellovibrionales</taxon>
        <taxon>Pseudobdellovibrionaceae</taxon>
        <taxon>Bdellovibrio</taxon>
    </lineage>
</organism>
<evidence type="ECO:0000313" key="1">
    <source>
        <dbReference type="EMBL" id="CAE78857.1"/>
    </source>
</evidence>
<evidence type="ECO:0000313" key="2">
    <source>
        <dbReference type="Proteomes" id="UP000008080"/>
    </source>
</evidence>
<accession>Q6MPE1</accession>
<name>Q6MPE1_BDEBA</name>
<keyword evidence="1" id="KW-0548">Nucleotidyltransferase</keyword>
<dbReference type="EC" id="2.7.7.7" evidence="1"/>